<reference evidence="1 2" key="1">
    <citation type="submission" date="2016-10" db="EMBL/GenBank/DDBJ databases">
        <authorList>
            <person name="de Groot N.N."/>
        </authorList>
    </citation>
    <scope>NUCLEOTIDE SEQUENCE [LARGE SCALE GENOMIC DNA]</scope>
    <source>
        <strain evidence="1 2">DSM 21799</strain>
    </source>
</reference>
<evidence type="ECO:0000313" key="2">
    <source>
        <dbReference type="Proteomes" id="UP000199183"/>
    </source>
</evidence>
<dbReference type="EMBL" id="FNRY01000001">
    <property type="protein sequence ID" value="SEB55082.1"/>
    <property type="molecule type" value="Genomic_DNA"/>
</dbReference>
<dbReference type="Proteomes" id="UP000199183">
    <property type="component" value="Unassembled WGS sequence"/>
</dbReference>
<sequence>MEADEETVKLISEFVDGKIAREDLATTARRIKR</sequence>
<organism evidence="1 2">
    <name type="scientific">Paramicrobacterium humi</name>
    <dbReference type="NCBI Taxonomy" id="640635"/>
    <lineage>
        <taxon>Bacteria</taxon>
        <taxon>Bacillati</taxon>
        <taxon>Actinomycetota</taxon>
        <taxon>Actinomycetes</taxon>
        <taxon>Micrococcales</taxon>
        <taxon>Microbacteriaceae</taxon>
        <taxon>Paramicrobacterium</taxon>
    </lineage>
</organism>
<dbReference type="AlphaFoldDB" id="A0A1H4KAV5"/>
<proteinExistence type="predicted"/>
<protein>
    <submittedName>
        <fullName evidence="1">Uncharacterized protein</fullName>
    </submittedName>
</protein>
<evidence type="ECO:0000313" key="1">
    <source>
        <dbReference type="EMBL" id="SEB55082.1"/>
    </source>
</evidence>
<keyword evidence="2" id="KW-1185">Reference proteome</keyword>
<accession>A0A1H4KAV5</accession>
<gene>
    <name evidence="1" type="ORF">SAMN04489806_1075</name>
</gene>
<name>A0A1H4KAV5_9MICO</name>